<keyword evidence="3" id="KW-1185">Reference proteome</keyword>
<protein>
    <submittedName>
        <fullName evidence="2">Uncharacterized protein</fullName>
    </submittedName>
</protein>
<dbReference type="RefSeq" id="WP_003388058.1">
    <property type="nucleotide sequence ID" value="NZ_APBN01000003.1"/>
</dbReference>
<evidence type="ECO:0000313" key="2">
    <source>
        <dbReference type="EMBL" id="EMT53170.1"/>
    </source>
</evidence>
<name>M8ECG8_9BACL</name>
<evidence type="ECO:0000313" key="3">
    <source>
        <dbReference type="Proteomes" id="UP000012081"/>
    </source>
</evidence>
<keyword evidence="1" id="KW-0472">Membrane</keyword>
<comment type="caution">
    <text evidence="2">The sequence shown here is derived from an EMBL/GenBank/DDBJ whole genome shotgun (WGS) entry which is preliminary data.</text>
</comment>
<dbReference type="Proteomes" id="UP000012081">
    <property type="component" value="Unassembled WGS sequence"/>
</dbReference>
<dbReference type="GeneID" id="89501185"/>
<dbReference type="PATRIC" id="fig|1300222.3.peg.2141"/>
<gene>
    <name evidence="2" type="ORF">I532_10342</name>
</gene>
<feature type="transmembrane region" description="Helical" evidence="1">
    <location>
        <begin position="12"/>
        <end position="30"/>
    </location>
</feature>
<organism evidence="2 3">
    <name type="scientific">Brevibacillus borstelensis AK1</name>
    <dbReference type="NCBI Taxonomy" id="1300222"/>
    <lineage>
        <taxon>Bacteria</taxon>
        <taxon>Bacillati</taxon>
        <taxon>Bacillota</taxon>
        <taxon>Bacilli</taxon>
        <taxon>Bacillales</taxon>
        <taxon>Paenibacillaceae</taxon>
        <taxon>Brevibacillus</taxon>
    </lineage>
</organism>
<dbReference type="OrthoDB" id="1798014at2"/>
<sequence length="156" mass="17408">MGTWKGSKWRRFVSYLAYSIFCGILILQMLRVQVLLQEQVRVTFKSMPLLVYSAFFPVIIGILLGIPGFVRTCRQPAAWSFDWVKFIAVGVPSLYGSLFIWLYFSPVGSNLPFASTVLGFGGSTFPAICGIVFGYILIGCFRKAERKDAKQSAPIS</sequence>
<accession>M8ECG8</accession>
<feature type="transmembrane region" description="Helical" evidence="1">
    <location>
        <begin position="116"/>
        <end position="138"/>
    </location>
</feature>
<dbReference type="AlphaFoldDB" id="M8ECG8"/>
<keyword evidence="1" id="KW-1133">Transmembrane helix</keyword>
<feature type="transmembrane region" description="Helical" evidence="1">
    <location>
        <begin position="82"/>
        <end position="104"/>
    </location>
</feature>
<keyword evidence="1" id="KW-0812">Transmembrane</keyword>
<dbReference type="STRING" id="1300222.I532_10342"/>
<reference evidence="2 3" key="1">
    <citation type="submission" date="2013-03" db="EMBL/GenBank/DDBJ databases">
        <title>Assembly of a new bacterial strain Brevibacillus borstelensis AK1.</title>
        <authorList>
            <person name="Rajan I."/>
            <person name="PoliReddy D."/>
            <person name="Sugumar T."/>
            <person name="Rathinam K."/>
            <person name="Alqarawi S."/>
            <person name="Khalil A.B."/>
            <person name="Sivakumar N."/>
        </authorList>
    </citation>
    <scope>NUCLEOTIDE SEQUENCE [LARGE SCALE GENOMIC DNA]</scope>
    <source>
        <strain evidence="2 3">AK1</strain>
    </source>
</reference>
<dbReference type="EMBL" id="APBN01000003">
    <property type="protein sequence ID" value="EMT53170.1"/>
    <property type="molecule type" value="Genomic_DNA"/>
</dbReference>
<evidence type="ECO:0000256" key="1">
    <source>
        <dbReference type="SAM" id="Phobius"/>
    </source>
</evidence>
<proteinExistence type="predicted"/>
<feature type="transmembrane region" description="Helical" evidence="1">
    <location>
        <begin position="50"/>
        <end position="70"/>
    </location>
</feature>